<evidence type="ECO:0000256" key="6">
    <source>
        <dbReference type="PROSITE-ProRule" id="PRU00646"/>
    </source>
</evidence>
<dbReference type="GO" id="GO:0072666">
    <property type="term" value="P:establishment of protein localization to vacuole"/>
    <property type="evidence" value="ECO:0007669"/>
    <property type="project" value="UniProtKB-ARBA"/>
</dbReference>
<dbReference type="Proteomes" id="UP000790833">
    <property type="component" value="Unassembled WGS sequence"/>
</dbReference>
<keyword evidence="4" id="KW-0967">Endosome</keyword>
<dbReference type="OrthoDB" id="10260857at2759"/>
<dbReference type="EMBL" id="JAHMUF010000004">
    <property type="protein sequence ID" value="KAG7195300.1"/>
    <property type="molecule type" value="Genomic_DNA"/>
</dbReference>
<dbReference type="GeneID" id="66117200"/>
<protein>
    <recommendedName>
        <fullName evidence="8">VPS37 C-terminal domain-containing protein</fullName>
    </recommendedName>
</protein>
<dbReference type="InterPro" id="IPR029012">
    <property type="entry name" value="Helix_hairpin_bin_sf"/>
</dbReference>
<comment type="similarity">
    <text evidence="2">Belongs to the VPS37 family.</text>
</comment>
<proteinExistence type="inferred from homology"/>
<dbReference type="GO" id="GO:0043162">
    <property type="term" value="P:ubiquitin-dependent protein catabolic process via the multivesicular body sorting pathway"/>
    <property type="evidence" value="ECO:0007669"/>
    <property type="project" value="UniProtKB-ARBA"/>
</dbReference>
<evidence type="ECO:0000256" key="5">
    <source>
        <dbReference type="ARBA" id="ARBA00022927"/>
    </source>
</evidence>
<keyword evidence="5 6" id="KW-0653">Protein transport</keyword>
<dbReference type="InterPro" id="IPR009851">
    <property type="entry name" value="Mod_r"/>
</dbReference>
<comment type="caution">
    <text evidence="9">The sequence shown here is derived from an EMBL/GenBank/DDBJ whole genome shotgun (WGS) entry which is preliminary data.</text>
</comment>
<evidence type="ECO:0000256" key="4">
    <source>
        <dbReference type="ARBA" id="ARBA00022753"/>
    </source>
</evidence>
<keyword evidence="10" id="KW-1185">Reference proteome</keyword>
<dbReference type="SUPFAM" id="SSF140111">
    <property type="entry name" value="Endosomal sorting complex assembly domain"/>
    <property type="match status" value="1"/>
</dbReference>
<name>A0A9P8AJX8_9ASCO</name>
<feature type="domain" description="VPS37 C-terminal" evidence="8">
    <location>
        <begin position="94"/>
        <end position="182"/>
    </location>
</feature>
<dbReference type="InterPro" id="IPR037202">
    <property type="entry name" value="ESCRT_assembly_dom"/>
</dbReference>
<dbReference type="RefSeq" id="XP_043050847.1">
    <property type="nucleotide sequence ID" value="XM_043194523.1"/>
</dbReference>
<dbReference type="PROSITE" id="PS51314">
    <property type="entry name" value="VPS37_C"/>
    <property type="match status" value="1"/>
</dbReference>
<evidence type="ECO:0000259" key="8">
    <source>
        <dbReference type="PROSITE" id="PS51314"/>
    </source>
</evidence>
<evidence type="ECO:0000313" key="10">
    <source>
        <dbReference type="Proteomes" id="UP000790833"/>
    </source>
</evidence>
<dbReference type="AlphaFoldDB" id="A0A9P8AJX8"/>
<comment type="subcellular location">
    <subcellularLocation>
        <location evidence="1">Endosome</location>
    </subcellularLocation>
</comment>
<evidence type="ECO:0000256" key="3">
    <source>
        <dbReference type="ARBA" id="ARBA00022448"/>
    </source>
</evidence>
<dbReference type="GO" id="GO:0000813">
    <property type="term" value="C:ESCRT I complex"/>
    <property type="evidence" value="ECO:0007669"/>
    <property type="project" value="UniProtKB-ARBA"/>
</dbReference>
<accession>A0A9P8AJX8</accession>
<feature type="coiled-coil region" evidence="7">
    <location>
        <begin position="52"/>
        <end position="96"/>
    </location>
</feature>
<evidence type="ECO:0000313" key="9">
    <source>
        <dbReference type="EMBL" id="KAG7195300.1"/>
    </source>
</evidence>
<evidence type="ECO:0000256" key="1">
    <source>
        <dbReference type="ARBA" id="ARBA00004177"/>
    </source>
</evidence>
<sequence length="182" mass="22004">MSKPDFDIIALKPFPLPKYIDLLPVGVIQEFSLLYELVKGYIELLLTFTVYKQELAERLQEQTERINKIIDLVGRYDDLSNHIEEQLREVRRLFDEFNSLEVVQYQLLLANFNLNFIKRKYEQMVEESDTQSRECILKYRDHTIGEEQLGYFVKEFRAKRLEYHSRKLKLERWNEDRISGLY</sequence>
<keyword evidence="7" id="KW-0175">Coiled coil</keyword>
<gene>
    <name evidence="9" type="ORF">KQ657_003826</name>
</gene>
<reference evidence="9" key="1">
    <citation type="submission" date="2021-03" db="EMBL/GenBank/DDBJ databases">
        <authorList>
            <person name="Palmer J.M."/>
        </authorList>
    </citation>
    <scope>NUCLEOTIDE SEQUENCE</scope>
    <source>
        <strain evidence="9">ARV_011</strain>
    </source>
</reference>
<dbReference type="Gene3D" id="1.10.287.660">
    <property type="entry name" value="Helix hairpin bin"/>
    <property type="match status" value="1"/>
</dbReference>
<dbReference type="Pfam" id="PF07200">
    <property type="entry name" value="Mod_r"/>
    <property type="match status" value="1"/>
</dbReference>
<evidence type="ECO:0000256" key="7">
    <source>
        <dbReference type="SAM" id="Coils"/>
    </source>
</evidence>
<keyword evidence="3 6" id="KW-0813">Transport</keyword>
<dbReference type="GO" id="GO:0006886">
    <property type="term" value="P:intracellular protein transport"/>
    <property type="evidence" value="ECO:0007669"/>
    <property type="project" value="UniProtKB-ARBA"/>
</dbReference>
<organism evidence="9 10">
    <name type="scientific">Scheffersomyces spartinae</name>
    <dbReference type="NCBI Taxonomy" id="45513"/>
    <lineage>
        <taxon>Eukaryota</taxon>
        <taxon>Fungi</taxon>
        <taxon>Dikarya</taxon>
        <taxon>Ascomycota</taxon>
        <taxon>Saccharomycotina</taxon>
        <taxon>Pichiomycetes</taxon>
        <taxon>Debaryomycetaceae</taxon>
        <taxon>Scheffersomyces</taxon>
    </lineage>
</organism>
<evidence type="ECO:0000256" key="2">
    <source>
        <dbReference type="ARBA" id="ARBA00007617"/>
    </source>
</evidence>